<reference evidence="1" key="1">
    <citation type="submission" date="2021-06" db="EMBL/GenBank/DDBJ databases">
        <authorList>
            <person name="Kallberg Y."/>
            <person name="Tangrot J."/>
            <person name="Rosling A."/>
        </authorList>
    </citation>
    <scope>NUCLEOTIDE SEQUENCE</scope>
    <source>
        <strain evidence="1">CL356</strain>
    </source>
</reference>
<comment type="caution">
    <text evidence="1">The sequence shown here is derived from an EMBL/GenBank/DDBJ whole genome shotgun (WGS) entry which is preliminary data.</text>
</comment>
<dbReference type="Proteomes" id="UP000789525">
    <property type="component" value="Unassembled WGS sequence"/>
</dbReference>
<gene>
    <name evidence="1" type="ORF">ACOLOM_LOCUS6068</name>
</gene>
<organism evidence="1 2">
    <name type="scientific">Acaulospora colombiana</name>
    <dbReference type="NCBI Taxonomy" id="27376"/>
    <lineage>
        <taxon>Eukaryota</taxon>
        <taxon>Fungi</taxon>
        <taxon>Fungi incertae sedis</taxon>
        <taxon>Mucoromycota</taxon>
        <taxon>Glomeromycotina</taxon>
        <taxon>Glomeromycetes</taxon>
        <taxon>Diversisporales</taxon>
        <taxon>Acaulosporaceae</taxon>
        <taxon>Acaulospora</taxon>
    </lineage>
</organism>
<evidence type="ECO:0000313" key="1">
    <source>
        <dbReference type="EMBL" id="CAG8583878.1"/>
    </source>
</evidence>
<accession>A0ACA9MCE0</accession>
<evidence type="ECO:0000313" key="2">
    <source>
        <dbReference type="Proteomes" id="UP000789525"/>
    </source>
</evidence>
<name>A0ACA9MCE0_9GLOM</name>
<protein>
    <submittedName>
        <fullName evidence="1">9247_t:CDS:1</fullName>
    </submittedName>
</protein>
<proteinExistence type="predicted"/>
<dbReference type="EMBL" id="CAJVPT010011998">
    <property type="protein sequence ID" value="CAG8583878.1"/>
    <property type="molecule type" value="Genomic_DNA"/>
</dbReference>
<feature type="non-terminal residue" evidence="1">
    <location>
        <position position="1"/>
    </location>
</feature>
<keyword evidence="2" id="KW-1185">Reference proteome</keyword>
<sequence length="92" mass="10671">ENNIAQLYFSKEIDSKNSVKSEYTNLCLSKKRRDNIYDDSNESLSQNLARLCQKVQDNLGQSMRDFVLLSIRKEYNGRVDCIKSKGQTTDTR</sequence>